<protein>
    <submittedName>
        <fullName evidence="1">Uncharacterized protein</fullName>
    </submittedName>
</protein>
<reference evidence="1 2" key="1">
    <citation type="submission" date="2016-06" db="EMBL/GenBank/DDBJ databases">
        <title>Living apart together: crosstalk between the core and supernumerary genomes in a fungal plant pathogen.</title>
        <authorList>
            <person name="Vanheule A."/>
            <person name="Audenaert K."/>
            <person name="Warris S."/>
            <person name="Van De Geest H."/>
            <person name="Schijlen E."/>
            <person name="Hofte M."/>
            <person name="De Saeger S."/>
            <person name="Haesaert G."/>
            <person name="Waalwijk C."/>
            <person name="Van Der Lee T."/>
        </authorList>
    </citation>
    <scope>NUCLEOTIDE SEQUENCE [LARGE SCALE GENOMIC DNA]</scope>
    <source>
        <strain evidence="1 2">2516</strain>
    </source>
</reference>
<name>A0A1B8AB92_FUSPO</name>
<dbReference type="AlphaFoldDB" id="A0A1B8AB92"/>
<organism evidence="1 2">
    <name type="scientific">Fusarium poae</name>
    <dbReference type="NCBI Taxonomy" id="36050"/>
    <lineage>
        <taxon>Eukaryota</taxon>
        <taxon>Fungi</taxon>
        <taxon>Dikarya</taxon>
        <taxon>Ascomycota</taxon>
        <taxon>Pezizomycotina</taxon>
        <taxon>Sordariomycetes</taxon>
        <taxon>Hypocreomycetidae</taxon>
        <taxon>Hypocreales</taxon>
        <taxon>Nectriaceae</taxon>
        <taxon>Fusarium</taxon>
    </lineage>
</organism>
<proteinExistence type="predicted"/>
<sequence>MHPAYTLYIGLEAQVTEWKNDVYNAINKAFTESTDVQNQVDEKKPLIVEKRLEEGRQGFDKQWTGKK</sequence>
<evidence type="ECO:0000313" key="2">
    <source>
        <dbReference type="Proteomes" id="UP000091967"/>
    </source>
</evidence>
<keyword evidence="2" id="KW-1185">Reference proteome</keyword>
<dbReference type="OMA" id="HPAYTLY"/>
<gene>
    <name evidence="1" type="ORF">FPOA_09471</name>
</gene>
<evidence type="ECO:0000313" key="1">
    <source>
        <dbReference type="EMBL" id="OBS17739.1"/>
    </source>
</evidence>
<accession>A0A1B8AB92</accession>
<comment type="caution">
    <text evidence="1">The sequence shown here is derived from an EMBL/GenBank/DDBJ whole genome shotgun (WGS) entry which is preliminary data.</text>
</comment>
<dbReference type="Proteomes" id="UP000091967">
    <property type="component" value="Unassembled WGS sequence"/>
</dbReference>
<dbReference type="EMBL" id="LYXU01000004">
    <property type="protein sequence ID" value="OBS17739.1"/>
    <property type="molecule type" value="Genomic_DNA"/>
</dbReference>